<dbReference type="STRING" id="1229780.BN381_30009"/>
<reference evidence="2 3" key="1">
    <citation type="journal article" date="2013" name="ISME J.">
        <title>Metabolic model for the filamentous 'Candidatus Microthrix parvicella' based on genomic and metagenomic analyses.</title>
        <authorList>
            <person name="Jon McIlroy S."/>
            <person name="Kristiansen R."/>
            <person name="Albertsen M."/>
            <person name="Michael Karst S."/>
            <person name="Rossetti S."/>
            <person name="Lund Nielsen J."/>
            <person name="Tandoi V."/>
            <person name="James Seviour R."/>
            <person name="Nielsen P.H."/>
        </authorList>
    </citation>
    <scope>NUCLEOTIDE SEQUENCE [LARGE SCALE GENOMIC DNA]</scope>
    <source>
        <strain evidence="2 3">RN1</strain>
    </source>
</reference>
<dbReference type="PROSITE" id="PS51353">
    <property type="entry name" value="ARSC"/>
    <property type="match status" value="1"/>
</dbReference>
<accession>R4YZE7</accession>
<dbReference type="eggNOG" id="COG1393">
    <property type="taxonomic scope" value="Bacteria"/>
</dbReference>
<dbReference type="Gene3D" id="3.40.30.10">
    <property type="entry name" value="Glutaredoxin"/>
    <property type="match status" value="1"/>
</dbReference>
<dbReference type="PANTHER" id="PTHR30041">
    <property type="entry name" value="ARSENATE REDUCTASE"/>
    <property type="match status" value="1"/>
</dbReference>
<comment type="similarity">
    <text evidence="1">Belongs to the ArsC family.</text>
</comment>
<dbReference type="SUPFAM" id="SSF52833">
    <property type="entry name" value="Thioredoxin-like"/>
    <property type="match status" value="1"/>
</dbReference>
<evidence type="ECO:0000313" key="2">
    <source>
        <dbReference type="EMBL" id="CCM63813.1"/>
    </source>
</evidence>
<sequence length="92" mass="10334">MDYVAVNYRKEPPDEATLRDILGKLEDEPTALVRRDALFKKLELTDADVSTVDQIVETILANKMIMQRPVVVVGDTAIIGRPKERIRELLGG</sequence>
<name>R4YZE7_9ACTN</name>
<organism evidence="2 3">
    <name type="scientific">Candidatus Neomicrothrix parvicella RN1</name>
    <dbReference type="NCBI Taxonomy" id="1229780"/>
    <lineage>
        <taxon>Bacteria</taxon>
        <taxon>Bacillati</taxon>
        <taxon>Actinomycetota</taxon>
        <taxon>Acidimicrobiia</taxon>
        <taxon>Acidimicrobiales</taxon>
        <taxon>Microthrixaceae</taxon>
        <taxon>Candidatus Neomicrothrix</taxon>
    </lineage>
</organism>
<keyword evidence="3" id="KW-1185">Reference proteome</keyword>
<dbReference type="InterPro" id="IPR006660">
    <property type="entry name" value="Arsenate_reductase-like"/>
</dbReference>
<dbReference type="InterPro" id="IPR036249">
    <property type="entry name" value="Thioredoxin-like_sf"/>
</dbReference>
<dbReference type="EMBL" id="CANL01000023">
    <property type="protein sequence ID" value="CCM63813.1"/>
    <property type="molecule type" value="Genomic_DNA"/>
</dbReference>
<proteinExistence type="inferred from homology"/>
<dbReference type="Proteomes" id="UP000018291">
    <property type="component" value="Unassembled WGS sequence"/>
</dbReference>
<dbReference type="HOGENOM" id="CLU_116644_0_1_11"/>
<comment type="caution">
    <text evidence="2">The sequence shown here is derived from an EMBL/GenBank/DDBJ whole genome shotgun (WGS) entry which is preliminary data.</text>
</comment>
<evidence type="ECO:0000256" key="1">
    <source>
        <dbReference type="PROSITE-ProRule" id="PRU01282"/>
    </source>
</evidence>
<dbReference type="AlphaFoldDB" id="R4YZE7"/>
<evidence type="ECO:0000313" key="3">
    <source>
        <dbReference type="Proteomes" id="UP000018291"/>
    </source>
</evidence>
<dbReference type="PANTHER" id="PTHR30041:SF4">
    <property type="entry name" value="ARSENATE REDUCTASE"/>
    <property type="match status" value="1"/>
</dbReference>
<dbReference type="Pfam" id="PF03960">
    <property type="entry name" value="ArsC"/>
    <property type="match status" value="1"/>
</dbReference>
<protein>
    <recommendedName>
        <fullName evidence="4">Arsenate reductase</fullName>
    </recommendedName>
</protein>
<gene>
    <name evidence="2" type="ORF">BN381_30009</name>
</gene>
<evidence type="ECO:0008006" key="4">
    <source>
        <dbReference type="Google" id="ProtNLM"/>
    </source>
</evidence>